<dbReference type="Pfam" id="PF23195">
    <property type="entry name" value="UBQLN1"/>
    <property type="match status" value="1"/>
</dbReference>
<dbReference type="PANTHER" id="PTHR10677:SF3">
    <property type="entry name" value="FI07626P-RELATED"/>
    <property type="match status" value="1"/>
</dbReference>
<dbReference type="InterPro" id="IPR029071">
    <property type="entry name" value="Ubiquitin-like_domsf"/>
</dbReference>
<reference evidence="4 5" key="2">
    <citation type="submission" date="2016-08" db="EMBL/GenBank/DDBJ databases">
        <title>Pervasive Adenine N6-methylation of Active Genes in Fungi.</title>
        <authorList>
            <consortium name="DOE Joint Genome Institute"/>
            <person name="Mondo S.J."/>
            <person name="Dannebaum R.O."/>
            <person name="Kuo R.C."/>
            <person name="Labutti K."/>
            <person name="Haridas S."/>
            <person name="Kuo A."/>
            <person name="Salamov A."/>
            <person name="Ahrendt S.R."/>
            <person name="Lipzen A."/>
            <person name="Sullivan W."/>
            <person name="Andreopoulos W.B."/>
            <person name="Clum A."/>
            <person name="Lindquist E."/>
            <person name="Daum C."/>
            <person name="Ramamoorthy G.K."/>
            <person name="Gryganskyi A."/>
            <person name="Culley D."/>
            <person name="Magnuson J.K."/>
            <person name="James T.Y."/>
            <person name="O'Malley M.A."/>
            <person name="Stajich J.E."/>
            <person name="Spatafora J.W."/>
            <person name="Visel A."/>
            <person name="Grigoriev I.V."/>
        </authorList>
    </citation>
    <scope>NUCLEOTIDE SEQUENCE [LARGE SCALE GENOMIC DNA]</scope>
    <source>
        <strain evidence="5">finn</strain>
    </source>
</reference>
<dbReference type="Pfam" id="PF00240">
    <property type="entry name" value="ubiquitin"/>
    <property type="match status" value="1"/>
</dbReference>
<dbReference type="Gene3D" id="1.10.260.100">
    <property type="match status" value="1"/>
</dbReference>
<dbReference type="InterPro" id="IPR015940">
    <property type="entry name" value="UBA"/>
</dbReference>
<name>A0A1Y1V1X1_9FUNG</name>
<accession>A0A1Y1V1X1</accession>
<feature type="region of interest" description="Disordered" evidence="1">
    <location>
        <begin position="248"/>
        <end position="270"/>
    </location>
</feature>
<evidence type="ECO:0000313" key="4">
    <source>
        <dbReference type="EMBL" id="ORX44632.1"/>
    </source>
</evidence>
<dbReference type="GO" id="GO:0006511">
    <property type="term" value="P:ubiquitin-dependent protein catabolic process"/>
    <property type="evidence" value="ECO:0007669"/>
    <property type="project" value="TreeGrafter"/>
</dbReference>
<dbReference type="PROSITE" id="PS50053">
    <property type="entry name" value="UBIQUITIN_2"/>
    <property type="match status" value="1"/>
</dbReference>
<dbReference type="GO" id="GO:0005829">
    <property type="term" value="C:cytosol"/>
    <property type="evidence" value="ECO:0007669"/>
    <property type="project" value="TreeGrafter"/>
</dbReference>
<comment type="caution">
    <text evidence="4">The sequence shown here is derived from an EMBL/GenBank/DDBJ whole genome shotgun (WGS) entry which is preliminary data.</text>
</comment>
<dbReference type="AlphaFoldDB" id="A0A1Y1V1X1"/>
<dbReference type="SMART" id="SM00213">
    <property type="entry name" value="UBQ"/>
    <property type="match status" value="1"/>
</dbReference>
<keyword evidence="5" id="KW-1185">Reference proteome</keyword>
<dbReference type="FunFam" id="1.10.260.100:FF:000001">
    <property type="entry name" value="Ubiquilin 1"/>
    <property type="match status" value="1"/>
</dbReference>
<dbReference type="SMART" id="SM00727">
    <property type="entry name" value="STI1"/>
    <property type="match status" value="1"/>
</dbReference>
<feature type="domain" description="UBA" evidence="2">
    <location>
        <begin position="297"/>
        <end position="345"/>
    </location>
</feature>
<protein>
    <recommendedName>
        <fullName evidence="6">Ubiquitin-domain-containing protein</fullName>
    </recommendedName>
</protein>
<evidence type="ECO:0008006" key="6">
    <source>
        <dbReference type="Google" id="ProtNLM"/>
    </source>
</evidence>
<dbReference type="STRING" id="1754191.A0A1Y1V1X1"/>
<dbReference type="SMART" id="SM00165">
    <property type="entry name" value="UBA"/>
    <property type="match status" value="1"/>
</dbReference>
<dbReference type="InterPro" id="IPR009060">
    <property type="entry name" value="UBA-like_sf"/>
</dbReference>
<gene>
    <name evidence="4" type="ORF">BCR36DRAFT_334168</name>
</gene>
<sequence length="350" mass="39816">MDERIPEPIEVNIIQRNEEPISLSVDVVENTVLDLKNLLYELTDIKPEEQRLVYSGKILDDDTLLNFYNIRDGNSIYLVRGAKNKTQSISPQALSQSQKNKKAAAGGMDSELVSHLLDNPFIQSAMSNPEFIRSIYMSNPQFKKIIEKNPEMAQIFNDTEYLKQCMEIARNPEMMNEMLRNQDRVMNNLESIPGGFQALSSLYNTVQSPLMDSLRPEQDKSTKEQNEYYAKKLLNGKKFDNTKINNDALPNPWNLNVNDQPSSSSSSLSPFSSNLFGSMGSMGNMFSPFNAPPPMNETQEELEVKYAEQLKSLNAMGFYDKKENLKALQYTRGNVESAVDYLLNQSKRPF</sequence>
<dbReference type="InterPro" id="IPR006636">
    <property type="entry name" value="STI1_HS-bd"/>
</dbReference>
<proteinExistence type="predicted"/>
<feature type="domain" description="Ubiquitin-like" evidence="3">
    <location>
        <begin position="29"/>
        <end position="79"/>
    </location>
</feature>
<evidence type="ECO:0000259" key="2">
    <source>
        <dbReference type="PROSITE" id="PS50030"/>
    </source>
</evidence>
<feature type="compositionally biased region" description="Low complexity" evidence="1">
    <location>
        <begin position="261"/>
        <end position="270"/>
    </location>
</feature>
<dbReference type="SUPFAM" id="SSF46934">
    <property type="entry name" value="UBA-like"/>
    <property type="match status" value="1"/>
</dbReference>
<evidence type="ECO:0000259" key="3">
    <source>
        <dbReference type="PROSITE" id="PS50053"/>
    </source>
</evidence>
<dbReference type="SUPFAM" id="SSF54236">
    <property type="entry name" value="Ubiquitin-like"/>
    <property type="match status" value="1"/>
</dbReference>
<organism evidence="4 5">
    <name type="scientific">Piromyces finnis</name>
    <dbReference type="NCBI Taxonomy" id="1754191"/>
    <lineage>
        <taxon>Eukaryota</taxon>
        <taxon>Fungi</taxon>
        <taxon>Fungi incertae sedis</taxon>
        <taxon>Chytridiomycota</taxon>
        <taxon>Chytridiomycota incertae sedis</taxon>
        <taxon>Neocallimastigomycetes</taxon>
        <taxon>Neocallimastigales</taxon>
        <taxon>Neocallimastigaceae</taxon>
        <taxon>Piromyces</taxon>
    </lineage>
</organism>
<reference evidence="4 5" key="1">
    <citation type="submission" date="2016-08" db="EMBL/GenBank/DDBJ databases">
        <title>Genomes of anaerobic fungi encode conserved fungal cellulosomes for biomass hydrolysis.</title>
        <authorList>
            <consortium name="DOE Joint Genome Institute"/>
            <person name="Haitjema C.H."/>
            <person name="Gilmore S.P."/>
            <person name="Henske J.K."/>
            <person name="Solomon K.V."/>
            <person name="De Groot R."/>
            <person name="Kuo A."/>
            <person name="Mondo S.J."/>
            <person name="Salamov A.A."/>
            <person name="Labutti K."/>
            <person name="Zhao Z."/>
            <person name="Chiniquy J."/>
            <person name="Barry K."/>
            <person name="Brewer H.M."/>
            <person name="Purvine S.O."/>
            <person name="Wright A.T."/>
            <person name="Boxma B."/>
            <person name="Van Alen T."/>
            <person name="Hackstein J.H."/>
            <person name="Baker S.E."/>
            <person name="Grigoriev I.V."/>
            <person name="O'Malley M.A."/>
        </authorList>
    </citation>
    <scope>NUCLEOTIDE SEQUENCE [LARGE SCALE GENOMIC DNA]</scope>
    <source>
        <strain evidence="5">finn</strain>
    </source>
</reference>
<evidence type="ECO:0000256" key="1">
    <source>
        <dbReference type="SAM" id="MobiDB-lite"/>
    </source>
</evidence>
<evidence type="ECO:0000313" key="5">
    <source>
        <dbReference type="Proteomes" id="UP000193719"/>
    </source>
</evidence>
<dbReference type="PROSITE" id="PS50030">
    <property type="entry name" value="UBA"/>
    <property type="match status" value="1"/>
</dbReference>
<dbReference type="Gene3D" id="3.10.20.90">
    <property type="entry name" value="Phosphatidylinositol 3-kinase Catalytic Subunit, Chain A, domain 1"/>
    <property type="match status" value="1"/>
</dbReference>
<dbReference type="GO" id="GO:0031593">
    <property type="term" value="F:polyubiquitin modification-dependent protein binding"/>
    <property type="evidence" value="ECO:0007669"/>
    <property type="project" value="TreeGrafter"/>
</dbReference>
<dbReference type="Gene3D" id="1.10.8.10">
    <property type="entry name" value="DNA helicase RuvA subunit, C-terminal domain"/>
    <property type="match status" value="1"/>
</dbReference>
<dbReference type="Pfam" id="PF00627">
    <property type="entry name" value="UBA"/>
    <property type="match status" value="1"/>
</dbReference>
<dbReference type="PANTHER" id="PTHR10677">
    <property type="entry name" value="UBIQUILIN"/>
    <property type="match status" value="1"/>
</dbReference>
<dbReference type="Proteomes" id="UP000193719">
    <property type="component" value="Unassembled WGS sequence"/>
</dbReference>
<dbReference type="InterPro" id="IPR000626">
    <property type="entry name" value="Ubiquitin-like_dom"/>
</dbReference>
<dbReference type="OrthoDB" id="267397at2759"/>
<dbReference type="EMBL" id="MCFH01000044">
    <property type="protein sequence ID" value="ORX44632.1"/>
    <property type="molecule type" value="Genomic_DNA"/>
</dbReference>
<dbReference type="InterPro" id="IPR015496">
    <property type="entry name" value="Ubiquilin"/>
</dbReference>